<dbReference type="eggNOG" id="KOG2279">
    <property type="taxonomic scope" value="Eukaryota"/>
</dbReference>
<feature type="domain" description="K Homology" evidence="4">
    <location>
        <begin position="119"/>
        <end position="190"/>
    </location>
</feature>
<dbReference type="PANTHER" id="PTHR10288">
    <property type="entry name" value="KH DOMAIN CONTAINING RNA BINDING PROTEIN"/>
    <property type="match status" value="1"/>
</dbReference>
<dbReference type="FunFam" id="3.30.1370.10:FF:000056">
    <property type="entry name" value="Tudor and KH domain containing"/>
    <property type="match status" value="1"/>
</dbReference>
<protein>
    <recommendedName>
        <fullName evidence="4">K Homology domain-containing protein</fullName>
    </recommendedName>
</protein>
<dbReference type="Proteomes" id="UP000005225">
    <property type="component" value="Unassembled WGS sequence"/>
</dbReference>
<feature type="region of interest" description="Disordered" evidence="3">
    <location>
        <begin position="197"/>
        <end position="289"/>
    </location>
</feature>
<keyword evidence="6" id="KW-1185">Reference proteome</keyword>
<dbReference type="OMA" id="GNERDNT"/>
<evidence type="ECO:0000313" key="6">
    <source>
        <dbReference type="Proteomes" id="UP000005225"/>
    </source>
</evidence>
<feature type="domain" description="K Homology" evidence="4">
    <location>
        <begin position="47"/>
        <end position="116"/>
    </location>
</feature>
<dbReference type="InterPro" id="IPR036612">
    <property type="entry name" value="KH_dom_type_1_sf"/>
</dbReference>
<organism evidence="5 6">
    <name type="scientific">Otolemur garnettii</name>
    <name type="common">Small-eared galago</name>
    <name type="synonym">Garnett's greater bushbaby</name>
    <dbReference type="NCBI Taxonomy" id="30611"/>
    <lineage>
        <taxon>Eukaryota</taxon>
        <taxon>Metazoa</taxon>
        <taxon>Chordata</taxon>
        <taxon>Craniata</taxon>
        <taxon>Vertebrata</taxon>
        <taxon>Euteleostomi</taxon>
        <taxon>Mammalia</taxon>
        <taxon>Eutheria</taxon>
        <taxon>Euarchontoglires</taxon>
        <taxon>Primates</taxon>
        <taxon>Strepsirrhini</taxon>
        <taxon>Lorisiformes</taxon>
        <taxon>Galagidae</taxon>
        <taxon>Otolemur</taxon>
    </lineage>
</organism>
<accession>H0XXS9</accession>
<keyword evidence="2" id="KW-0694">RNA-binding</keyword>
<evidence type="ECO:0000256" key="3">
    <source>
        <dbReference type="SAM" id="MobiDB-lite"/>
    </source>
</evidence>
<dbReference type="InterPro" id="IPR004087">
    <property type="entry name" value="KH_dom"/>
</dbReference>
<reference evidence="5" key="2">
    <citation type="submission" date="2025-08" db="UniProtKB">
        <authorList>
            <consortium name="Ensembl"/>
        </authorList>
    </citation>
    <scope>IDENTIFICATION</scope>
</reference>
<dbReference type="InterPro" id="IPR004088">
    <property type="entry name" value="KH_dom_type_1"/>
</dbReference>
<sequence>NTAAMSTWTSLSTTQKIALGFGIPASATVAYILYRRESREEQLTIVGEVDIEIEMNPSLNDVKLINGQQGANIKQLRTGAHVDVDTADVGDERVLLISSFPAQVCKAKAVIHQILTENTPVSEQLLVPQRSEGRIIGRGETIHSICKASGAKITCDEESKGTLLLSRLIKISGTQTKVAAAKHLILEKVSEDKELQKGIASSAETRVPGKPISERREEMMEPDGAGEAVGKNTSSSLGQPAPCAVTPHKGGGDMAAVGPKESSVEKPNADSIQKSGTQAIPETSIFHAD</sequence>
<reference evidence="6" key="1">
    <citation type="submission" date="2011-03" db="EMBL/GenBank/DDBJ databases">
        <title>Version 3 of the genome sequence of Otolemur garnettii (Bushbaby).</title>
        <authorList>
            <consortium name="The Broad Institute Genome Sequencing Platform"/>
            <person name="Di Palma F."/>
            <person name="Johnson J."/>
            <person name="Lander E.S."/>
            <person name="Lindblad-Toh K."/>
            <person name="Jaffe D.B."/>
            <person name="Gnerre S."/>
            <person name="MacCallum I."/>
            <person name="Przybylski D."/>
            <person name="Ribeiro F.J."/>
            <person name="Burton J.N."/>
            <person name="Walker B.J."/>
            <person name="Sharpe T."/>
            <person name="Hall G."/>
        </authorList>
    </citation>
    <scope>NUCLEOTIDE SEQUENCE [LARGE SCALE GENOMIC DNA]</scope>
</reference>
<dbReference type="InParanoid" id="H0XXS9"/>
<dbReference type="Gene3D" id="3.30.1370.10">
    <property type="entry name" value="K Homology domain, type 1"/>
    <property type="match status" value="2"/>
</dbReference>
<feature type="compositionally biased region" description="Polar residues" evidence="3">
    <location>
        <begin position="270"/>
        <end position="281"/>
    </location>
</feature>
<dbReference type="GeneTree" id="ENSGT00940000159364"/>
<reference evidence="5" key="3">
    <citation type="submission" date="2025-09" db="UniProtKB">
        <authorList>
            <consortium name="Ensembl"/>
        </authorList>
    </citation>
    <scope>IDENTIFICATION</scope>
</reference>
<dbReference type="SMART" id="SM00322">
    <property type="entry name" value="KH"/>
    <property type="match status" value="2"/>
</dbReference>
<keyword evidence="1" id="KW-0677">Repeat</keyword>
<proteinExistence type="predicted"/>
<dbReference type="SUPFAM" id="SSF54791">
    <property type="entry name" value="Eukaryotic type KH-domain (KH-domain type I)"/>
    <property type="match status" value="2"/>
</dbReference>
<dbReference type="Pfam" id="PF00013">
    <property type="entry name" value="KH_1"/>
    <property type="match status" value="2"/>
</dbReference>
<name>H0XXS9_OTOGA</name>
<evidence type="ECO:0000259" key="4">
    <source>
        <dbReference type="SMART" id="SM00322"/>
    </source>
</evidence>
<dbReference type="GO" id="GO:0003723">
    <property type="term" value="F:RNA binding"/>
    <property type="evidence" value="ECO:0007669"/>
    <property type="project" value="UniProtKB-UniRule"/>
</dbReference>
<dbReference type="PROSITE" id="PS50084">
    <property type="entry name" value="KH_TYPE_1"/>
    <property type="match status" value="2"/>
</dbReference>
<dbReference type="EMBL" id="AAQR03002314">
    <property type="status" value="NOT_ANNOTATED_CDS"/>
    <property type="molecule type" value="Genomic_DNA"/>
</dbReference>
<evidence type="ECO:0000313" key="5">
    <source>
        <dbReference type="Ensembl" id="ENSOGAP00000020922.1"/>
    </source>
</evidence>
<dbReference type="AlphaFoldDB" id="H0XXS9"/>
<dbReference type="STRING" id="30611.ENSOGAP00000020922"/>
<dbReference type="HOGENOM" id="CLU_964861_0_0_1"/>
<evidence type="ECO:0000256" key="2">
    <source>
        <dbReference type="PROSITE-ProRule" id="PRU00117"/>
    </source>
</evidence>
<dbReference type="Ensembl" id="ENSOGAT00000026371.1">
    <property type="protein sequence ID" value="ENSOGAP00000020922.1"/>
    <property type="gene ID" value="ENSOGAG00000030085.1"/>
</dbReference>
<evidence type="ECO:0000256" key="1">
    <source>
        <dbReference type="ARBA" id="ARBA00022737"/>
    </source>
</evidence>